<dbReference type="InterPro" id="IPR011990">
    <property type="entry name" value="TPR-like_helical_dom_sf"/>
</dbReference>
<dbReference type="InterPro" id="IPR046848">
    <property type="entry name" value="E_motif"/>
</dbReference>
<accession>A0AAV8SAZ9</accession>
<evidence type="ECO:0000256" key="2">
    <source>
        <dbReference type="PROSITE-ProRule" id="PRU00708"/>
    </source>
</evidence>
<organism evidence="3 4">
    <name type="scientific">Erythroxylum novogranatense</name>
    <dbReference type="NCBI Taxonomy" id="1862640"/>
    <lineage>
        <taxon>Eukaryota</taxon>
        <taxon>Viridiplantae</taxon>
        <taxon>Streptophyta</taxon>
        <taxon>Embryophyta</taxon>
        <taxon>Tracheophyta</taxon>
        <taxon>Spermatophyta</taxon>
        <taxon>Magnoliopsida</taxon>
        <taxon>eudicotyledons</taxon>
        <taxon>Gunneridae</taxon>
        <taxon>Pentapetalae</taxon>
        <taxon>rosids</taxon>
        <taxon>fabids</taxon>
        <taxon>Malpighiales</taxon>
        <taxon>Erythroxylaceae</taxon>
        <taxon>Erythroxylum</taxon>
    </lineage>
</organism>
<dbReference type="Gene3D" id="1.25.40.10">
    <property type="entry name" value="Tetratricopeptide repeat domain"/>
    <property type="match status" value="4"/>
</dbReference>
<keyword evidence="4" id="KW-1185">Reference proteome</keyword>
<name>A0AAV8SAZ9_9ROSI</name>
<dbReference type="PANTHER" id="PTHR47926:SF405">
    <property type="entry name" value="DYW DOMAIN-CONTAINING PROTEIN"/>
    <property type="match status" value="1"/>
</dbReference>
<dbReference type="InterPro" id="IPR002885">
    <property type="entry name" value="PPR_rpt"/>
</dbReference>
<dbReference type="Proteomes" id="UP001159364">
    <property type="component" value="Linkage Group LG12"/>
</dbReference>
<dbReference type="FunFam" id="1.25.40.10:FF:000351">
    <property type="entry name" value="Pentatricopeptide repeat-containing protein"/>
    <property type="match status" value="1"/>
</dbReference>
<dbReference type="FunFam" id="1.25.40.10:FF:000090">
    <property type="entry name" value="Pentatricopeptide repeat-containing protein, chloroplastic"/>
    <property type="match status" value="1"/>
</dbReference>
<dbReference type="PANTHER" id="PTHR47926">
    <property type="entry name" value="PENTATRICOPEPTIDE REPEAT-CONTAINING PROTEIN"/>
    <property type="match status" value="1"/>
</dbReference>
<dbReference type="Pfam" id="PF01535">
    <property type="entry name" value="PPR"/>
    <property type="match status" value="7"/>
</dbReference>
<feature type="repeat" description="PPR" evidence="2">
    <location>
        <begin position="272"/>
        <end position="306"/>
    </location>
</feature>
<evidence type="ECO:0000256" key="1">
    <source>
        <dbReference type="ARBA" id="ARBA00022737"/>
    </source>
</evidence>
<keyword evidence="1" id="KW-0677">Repeat</keyword>
<protein>
    <recommendedName>
        <fullName evidence="5">Pentatricopeptide repeat-containing protein</fullName>
    </recommendedName>
</protein>
<comment type="caution">
    <text evidence="3">The sequence shown here is derived from an EMBL/GenBank/DDBJ whole genome shotgun (WGS) entry which is preliminary data.</text>
</comment>
<gene>
    <name evidence="3" type="ORF">K2173_018802</name>
</gene>
<dbReference type="PROSITE" id="PS51375">
    <property type="entry name" value="PPR"/>
    <property type="match status" value="5"/>
</dbReference>
<dbReference type="GO" id="GO:0009451">
    <property type="term" value="P:RNA modification"/>
    <property type="evidence" value="ECO:0007669"/>
    <property type="project" value="InterPro"/>
</dbReference>
<sequence length="596" mass="66758">MQLLQWPYRLKRLLQLCKDKASLPQIHALLITTALYTHPNSVASLISSYVRIGDIVSAHDVFDRLPHRRVDMCNSMVLAYSRKNNPSEVLKLYRNMIAEGVTPDSSTFTVALKACASLMNLREGQHIWSQAADFGYEDDVFVGSSVLNLYVKCGEISKAKVVFDKMVKKDVVCWGTMIVGYVQSGQASDAVDEYRRMQEEGIEADGAVMVGLIQASGNLGDLKLGLSIHGYVIKREMHAYDVVCQTSLVDMYAKNGYLKLASRVFEGMPRKNVVSWGALISGFAQNGFAINAFELLVQMQKLGFKPDSASLVNALSACSQIGHLKFGMSVHAYIVRRLDFDKVSYTALVDMYAKCGALACARFLFDQIDSKDLILWNAMIASYGIHGHGVEALSLFLKMRERNLKPDHATFNSLLSALSHSGMVEEGRYWFNVMIKESKIQPSEKHYVCMVDLFSRAGEVEKAFQLIQSMNSKPGLAIWVALLSGCHKCRKLSFGMMAAKKILDISSDDLGIYALVSNFFSLAKKWEEVAIVRKKMKVTGLRKVPGYSAVEVDGKPEVFLMEYKYHRRYLDIVQVLDGLDDEMKLTKDRSDTIFID</sequence>
<dbReference type="Pfam" id="PF13041">
    <property type="entry name" value="PPR_2"/>
    <property type="match status" value="2"/>
</dbReference>
<dbReference type="Pfam" id="PF20431">
    <property type="entry name" value="E_motif"/>
    <property type="match status" value="1"/>
</dbReference>
<dbReference type="NCBIfam" id="TIGR00756">
    <property type="entry name" value="PPR"/>
    <property type="match status" value="7"/>
</dbReference>
<proteinExistence type="predicted"/>
<feature type="repeat" description="PPR" evidence="2">
    <location>
        <begin position="407"/>
        <end position="442"/>
    </location>
</feature>
<evidence type="ECO:0000313" key="4">
    <source>
        <dbReference type="Proteomes" id="UP001159364"/>
    </source>
</evidence>
<feature type="repeat" description="PPR" evidence="2">
    <location>
        <begin position="170"/>
        <end position="204"/>
    </location>
</feature>
<evidence type="ECO:0000313" key="3">
    <source>
        <dbReference type="EMBL" id="KAJ8749319.1"/>
    </source>
</evidence>
<reference evidence="3 4" key="1">
    <citation type="submission" date="2021-09" db="EMBL/GenBank/DDBJ databases">
        <title>Genomic insights and catalytic innovation underlie evolution of tropane alkaloids biosynthesis.</title>
        <authorList>
            <person name="Wang Y.-J."/>
            <person name="Tian T."/>
            <person name="Huang J.-P."/>
            <person name="Huang S.-X."/>
        </authorList>
    </citation>
    <scope>NUCLEOTIDE SEQUENCE [LARGE SCALE GENOMIC DNA]</scope>
    <source>
        <strain evidence="3">KIB-2018</strain>
        <tissue evidence="3">Leaf</tissue>
    </source>
</reference>
<dbReference type="EMBL" id="JAIWQS010000012">
    <property type="protein sequence ID" value="KAJ8749319.1"/>
    <property type="molecule type" value="Genomic_DNA"/>
</dbReference>
<feature type="repeat" description="PPR" evidence="2">
    <location>
        <begin position="372"/>
        <end position="406"/>
    </location>
</feature>
<evidence type="ECO:0008006" key="5">
    <source>
        <dbReference type="Google" id="ProtNLM"/>
    </source>
</evidence>
<dbReference type="AlphaFoldDB" id="A0AAV8SAZ9"/>
<dbReference type="InterPro" id="IPR046960">
    <property type="entry name" value="PPR_At4g14850-like_plant"/>
</dbReference>
<feature type="repeat" description="PPR" evidence="2">
    <location>
        <begin position="69"/>
        <end position="103"/>
    </location>
</feature>
<dbReference type="FunFam" id="1.25.40.10:FF:000427">
    <property type="entry name" value="Pentatricopeptide repeat-containing protein chloroplastic"/>
    <property type="match status" value="1"/>
</dbReference>
<dbReference type="GO" id="GO:0003723">
    <property type="term" value="F:RNA binding"/>
    <property type="evidence" value="ECO:0007669"/>
    <property type="project" value="InterPro"/>
</dbReference>